<evidence type="ECO:0000256" key="1">
    <source>
        <dbReference type="SAM" id="MobiDB-lite"/>
    </source>
</evidence>
<keyword evidence="3" id="KW-1185">Reference proteome</keyword>
<dbReference type="Proteomes" id="UP001156870">
    <property type="component" value="Unassembled WGS sequence"/>
</dbReference>
<sequence>MLKKTHIQNKNAKSGVDVIYEDDQNINDPSAPEVPVSSSRIDAAAQKTTKSKLKQKYLK</sequence>
<name>A0AA37WP85_9GAMM</name>
<comment type="caution">
    <text evidence="2">The sequence shown here is derived from an EMBL/GenBank/DDBJ whole genome shotgun (WGS) entry which is preliminary data.</text>
</comment>
<feature type="compositionally biased region" description="Basic residues" evidence="1">
    <location>
        <begin position="49"/>
        <end position="59"/>
    </location>
</feature>
<evidence type="ECO:0000313" key="3">
    <source>
        <dbReference type="Proteomes" id="UP001156870"/>
    </source>
</evidence>
<reference evidence="2 3" key="1">
    <citation type="journal article" date="2014" name="Int. J. Syst. Evol. Microbiol.">
        <title>Complete genome sequence of Corynebacterium casei LMG S-19264T (=DSM 44701T), isolated from a smear-ripened cheese.</title>
        <authorList>
            <consortium name="US DOE Joint Genome Institute (JGI-PGF)"/>
            <person name="Walter F."/>
            <person name="Albersmeier A."/>
            <person name="Kalinowski J."/>
            <person name="Ruckert C."/>
        </authorList>
    </citation>
    <scope>NUCLEOTIDE SEQUENCE [LARGE SCALE GENOMIC DNA]</scope>
    <source>
        <strain evidence="2 3">NBRC 110095</strain>
    </source>
</reference>
<feature type="region of interest" description="Disordered" evidence="1">
    <location>
        <begin position="23"/>
        <end position="59"/>
    </location>
</feature>
<accession>A0AA37WP85</accession>
<proteinExistence type="predicted"/>
<organism evidence="2 3">
    <name type="scientific">Marinibactrum halimedae</name>
    <dbReference type="NCBI Taxonomy" id="1444977"/>
    <lineage>
        <taxon>Bacteria</taxon>
        <taxon>Pseudomonadati</taxon>
        <taxon>Pseudomonadota</taxon>
        <taxon>Gammaproteobacteria</taxon>
        <taxon>Cellvibrionales</taxon>
        <taxon>Cellvibrionaceae</taxon>
        <taxon>Marinibactrum</taxon>
    </lineage>
</organism>
<dbReference type="RefSeq" id="WP_232594614.1">
    <property type="nucleotide sequence ID" value="NZ_BSPD01000103.1"/>
</dbReference>
<dbReference type="AlphaFoldDB" id="A0AA37WP85"/>
<evidence type="ECO:0000313" key="2">
    <source>
        <dbReference type="EMBL" id="GLS28205.1"/>
    </source>
</evidence>
<protein>
    <submittedName>
        <fullName evidence="2">Uncharacterized protein</fullName>
    </submittedName>
</protein>
<gene>
    <name evidence="2" type="ORF">GCM10007877_39240</name>
</gene>
<dbReference type="EMBL" id="BSPD01000103">
    <property type="protein sequence ID" value="GLS28205.1"/>
    <property type="molecule type" value="Genomic_DNA"/>
</dbReference>